<proteinExistence type="predicted"/>
<keyword evidence="2" id="KW-0449">Lipoprotein</keyword>
<gene>
    <name evidence="2" type="ORF">RFI_00414</name>
</gene>
<sequence length="151" mass="16592">MDLLDSKGRNASASIDPAPPSSPDMSDDEVDLHTPNEDGTKTDATKEQDKTSEANTSAKGEKTDKNGDDEKKEDNTKKTGAKLGRMDSLKSKWSEWSAQSNEYLSKKKESIAKSVKENASKIKTNLDHNLRRRISLGQNGVSDNKLTLPEL</sequence>
<feature type="compositionally biased region" description="Basic and acidic residues" evidence="1">
    <location>
        <begin position="31"/>
        <end position="52"/>
    </location>
</feature>
<feature type="compositionally biased region" description="Basic and acidic residues" evidence="1">
    <location>
        <begin position="59"/>
        <end position="77"/>
    </location>
</feature>
<name>X6PDR9_RETFI</name>
<keyword evidence="3" id="KW-1185">Reference proteome</keyword>
<feature type="compositionally biased region" description="Basic and acidic residues" evidence="1">
    <location>
        <begin position="84"/>
        <end position="93"/>
    </location>
</feature>
<evidence type="ECO:0000256" key="1">
    <source>
        <dbReference type="SAM" id="MobiDB-lite"/>
    </source>
</evidence>
<feature type="region of interest" description="Disordered" evidence="1">
    <location>
        <begin position="1"/>
        <end position="96"/>
    </location>
</feature>
<dbReference type="Proteomes" id="UP000023152">
    <property type="component" value="Unassembled WGS sequence"/>
</dbReference>
<dbReference type="AlphaFoldDB" id="X6PDR9"/>
<dbReference type="EMBL" id="ASPP01000439">
    <property type="protein sequence ID" value="ETO36650.1"/>
    <property type="molecule type" value="Genomic_DNA"/>
</dbReference>
<evidence type="ECO:0000313" key="3">
    <source>
        <dbReference type="Proteomes" id="UP000023152"/>
    </source>
</evidence>
<protein>
    <submittedName>
        <fullName evidence="2">Putative lipoprotein</fullName>
    </submittedName>
</protein>
<comment type="caution">
    <text evidence="2">The sequence shown here is derived from an EMBL/GenBank/DDBJ whole genome shotgun (WGS) entry which is preliminary data.</text>
</comment>
<accession>X6PDR9</accession>
<evidence type="ECO:0000313" key="2">
    <source>
        <dbReference type="EMBL" id="ETO36650.1"/>
    </source>
</evidence>
<organism evidence="2 3">
    <name type="scientific">Reticulomyxa filosa</name>
    <dbReference type="NCBI Taxonomy" id="46433"/>
    <lineage>
        <taxon>Eukaryota</taxon>
        <taxon>Sar</taxon>
        <taxon>Rhizaria</taxon>
        <taxon>Retaria</taxon>
        <taxon>Foraminifera</taxon>
        <taxon>Monothalamids</taxon>
        <taxon>Reticulomyxidae</taxon>
        <taxon>Reticulomyxa</taxon>
    </lineage>
</organism>
<reference evidence="2 3" key="1">
    <citation type="journal article" date="2013" name="Curr. Biol.">
        <title>The Genome of the Foraminiferan Reticulomyxa filosa.</title>
        <authorList>
            <person name="Glockner G."/>
            <person name="Hulsmann N."/>
            <person name="Schleicher M."/>
            <person name="Noegel A.A."/>
            <person name="Eichinger L."/>
            <person name="Gallinger C."/>
            <person name="Pawlowski J."/>
            <person name="Sierra R."/>
            <person name="Euteneuer U."/>
            <person name="Pillet L."/>
            <person name="Moustafa A."/>
            <person name="Platzer M."/>
            <person name="Groth M."/>
            <person name="Szafranski K."/>
            <person name="Schliwa M."/>
        </authorList>
    </citation>
    <scope>NUCLEOTIDE SEQUENCE [LARGE SCALE GENOMIC DNA]</scope>
</reference>